<dbReference type="EMBL" id="ABDF02000085">
    <property type="protein sequence ID" value="EHK18821.1"/>
    <property type="molecule type" value="Genomic_DNA"/>
</dbReference>
<dbReference type="HOGENOM" id="CLU_1180365_0_0_1"/>
<gene>
    <name evidence="1" type="ORF">TRIVIDRAFT_66849</name>
</gene>
<proteinExistence type="predicted"/>
<dbReference type="InParanoid" id="G9N3D7"/>
<dbReference type="OrthoDB" id="4893718at2759"/>
<evidence type="ECO:0000313" key="2">
    <source>
        <dbReference type="Proteomes" id="UP000007115"/>
    </source>
</evidence>
<dbReference type="Proteomes" id="UP000007115">
    <property type="component" value="Unassembled WGS sequence"/>
</dbReference>
<sequence length="235" mass="26198">MSATPCLETYQALQSIDKLRGIVNWESWKLLVMANARALRLASHIDGSAQRNPRMPRAREAYASAEACARVLILGSIAPELLLRLCELGLQENASASDLMAWLHSMVSTREADVTAHEDLAKLMRIDRKDFPSMDAYGKEALNLWARIRHCWPSSAILIAATSILEGMKQYNEHAYQGWKHFLVMKKGSVSQQDLLGLVAGLRDRQDTQQTTIESVDANAEADDKSIYSHSSTNI</sequence>
<organism evidence="1 2">
    <name type="scientific">Hypocrea virens (strain Gv29-8 / FGSC 10586)</name>
    <name type="common">Gliocladium virens</name>
    <name type="synonym">Trichoderma virens</name>
    <dbReference type="NCBI Taxonomy" id="413071"/>
    <lineage>
        <taxon>Eukaryota</taxon>
        <taxon>Fungi</taxon>
        <taxon>Dikarya</taxon>
        <taxon>Ascomycota</taxon>
        <taxon>Pezizomycotina</taxon>
        <taxon>Sordariomycetes</taxon>
        <taxon>Hypocreomycetidae</taxon>
        <taxon>Hypocreales</taxon>
        <taxon>Hypocreaceae</taxon>
        <taxon>Trichoderma</taxon>
    </lineage>
</organism>
<dbReference type="RefSeq" id="XP_013953018.1">
    <property type="nucleotide sequence ID" value="XM_014097543.1"/>
</dbReference>
<keyword evidence="2" id="KW-1185">Reference proteome</keyword>
<dbReference type="AlphaFoldDB" id="G9N3D7"/>
<dbReference type="VEuPathDB" id="FungiDB:TRIVIDRAFT_66849"/>
<name>G9N3D7_HYPVG</name>
<reference evidence="1 2" key="1">
    <citation type="journal article" date="2011" name="Genome Biol.">
        <title>Comparative genome sequence analysis underscores mycoparasitism as the ancestral life style of Trichoderma.</title>
        <authorList>
            <person name="Kubicek C.P."/>
            <person name="Herrera-Estrella A."/>
            <person name="Seidl-Seiboth V."/>
            <person name="Martinez D.A."/>
            <person name="Druzhinina I.S."/>
            <person name="Thon M."/>
            <person name="Zeilinger S."/>
            <person name="Casas-Flores S."/>
            <person name="Horwitz B.A."/>
            <person name="Mukherjee P.K."/>
            <person name="Mukherjee M."/>
            <person name="Kredics L."/>
            <person name="Alcaraz L.D."/>
            <person name="Aerts A."/>
            <person name="Antal Z."/>
            <person name="Atanasova L."/>
            <person name="Cervantes-Badillo M.G."/>
            <person name="Challacombe J."/>
            <person name="Chertkov O."/>
            <person name="McCluskey K."/>
            <person name="Coulpier F."/>
            <person name="Deshpande N."/>
            <person name="von Doehren H."/>
            <person name="Ebbole D.J."/>
            <person name="Esquivel-Naranjo E.U."/>
            <person name="Fekete E."/>
            <person name="Flipphi M."/>
            <person name="Glaser F."/>
            <person name="Gomez-Rodriguez E.Y."/>
            <person name="Gruber S."/>
            <person name="Han C."/>
            <person name="Henrissat B."/>
            <person name="Hermosa R."/>
            <person name="Hernandez-Onate M."/>
            <person name="Karaffa L."/>
            <person name="Kosti I."/>
            <person name="Le Crom S."/>
            <person name="Lindquist E."/>
            <person name="Lucas S."/>
            <person name="Luebeck M."/>
            <person name="Luebeck P.S."/>
            <person name="Margeot A."/>
            <person name="Metz B."/>
            <person name="Misra M."/>
            <person name="Nevalainen H."/>
            <person name="Omann M."/>
            <person name="Packer N."/>
            <person name="Perrone G."/>
            <person name="Uresti-Rivera E.E."/>
            <person name="Salamov A."/>
            <person name="Schmoll M."/>
            <person name="Seiboth B."/>
            <person name="Shapiro H."/>
            <person name="Sukno S."/>
            <person name="Tamayo-Ramos J.A."/>
            <person name="Tisch D."/>
            <person name="Wiest A."/>
            <person name="Wilkinson H.H."/>
            <person name="Zhang M."/>
            <person name="Coutinho P.M."/>
            <person name="Kenerley C.M."/>
            <person name="Monte E."/>
            <person name="Baker S.E."/>
            <person name="Grigoriev I.V."/>
        </authorList>
    </citation>
    <scope>NUCLEOTIDE SEQUENCE [LARGE SCALE GENOMIC DNA]</scope>
    <source>
        <strain evidence="2">Gv29-8 / FGSC 10586</strain>
    </source>
</reference>
<dbReference type="GeneID" id="25796881"/>
<evidence type="ECO:0000313" key="1">
    <source>
        <dbReference type="EMBL" id="EHK18821.1"/>
    </source>
</evidence>
<accession>G9N3D7</accession>
<dbReference type="OMA" id="NLWARIS"/>
<protein>
    <submittedName>
        <fullName evidence="1">Uncharacterized protein</fullName>
    </submittedName>
</protein>
<comment type="caution">
    <text evidence="1">The sequence shown here is derived from an EMBL/GenBank/DDBJ whole genome shotgun (WGS) entry which is preliminary data.</text>
</comment>
<dbReference type="eggNOG" id="ENOG502RA1Q">
    <property type="taxonomic scope" value="Eukaryota"/>
</dbReference>